<dbReference type="RefSeq" id="XP_030059949.1">
    <property type="nucleotide sequence ID" value="XM_030204089.1"/>
</dbReference>
<protein>
    <submittedName>
        <fullName evidence="5">Target of Nesh-SH3 isoform X1</fullName>
    </submittedName>
</protein>
<feature type="compositionally biased region" description="Polar residues" evidence="1">
    <location>
        <begin position="385"/>
        <end position="396"/>
    </location>
</feature>
<feature type="compositionally biased region" description="Polar residues" evidence="1">
    <location>
        <begin position="496"/>
        <end position="522"/>
    </location>
</feature>
<gene>
    <name evidence="5" type="primary">ABI3BP</name>
</gene>
<proteinExistence type="predicted"/>
<feature type="compositionally biased region" description="Polar residues" evidence="1">
    <location>
        <begin position="337"/>
        <end position="357"/>
    </location>
</feature>
<dbReference type="CTD" id="25890"/>
<feature type="compositionally biased region" description="Polar residues" evidence="1">
    <location>
        <begin position="1043"/>
        <end position="1054"/>
    </location>
</feature>
<feature type="compositionally biased region" description="Polar residues" evidence="1">
    <location>
        <begin position="1022"/>
        <end position="1036"/>
    </location>
</feature>
<feature type="domain" description="Fibronectin type-III" evidence="3">
    <location>
        <begin position="1303"/>
        <end position="1396"/>
    </location>
</feature>
<feature type="signal peptide" evidence="2">
    <location>
        <begin position="1"/>
        <end position="21"/>
    </location>
</feature>
<evidence type="ECO:0000256" key="2">
    <source>
        <dbReference type="SAM" id="SignalP"/>
    </source>
</evidence>
<dbReference type="KEGG" id="muo:115470690"/>
<feature type="chain" id="PRO_5028041547" evidence="2">
    <location>
        <begin position="22"/>
        <end position="1550"/>
    </location>
</feature>
<keyword evidence="4" id="KW-1185">Reference proteome</keyword>
<feature type="region of interest" description="Disordered" evidence="1">
    <location>
        <begin position="550"/>
        <end position="578"/>
    </location>
</feature>
<dbReference type="PROSITE" id="PS50853">
    <property type="entry name" value="FN3"/>
    <property type="match status" value="2"/>
</dbReference>
<evidence type="ECO:0000256" key="1">
    <source>
        <dbReference type="SAM" id="MobiDB-lite"/>
    </source>
</evidence>
<feature type="domain" description="Fibronectin type-III" evidence="3">
    <location>
        <begin position="113"/>
        <end position="211"/>
    </location>
</feature>
<feature type="region of interest" description="Disordered" evidence="1">
    <location>
        <begin position="490"/>
        <end position="527"/>
    </location>
</feature>
<feature type="compositionally biased region" description="Pro residues" evidence="1">
    <location>
        <begin position="261"/>
        <end position="273"/>
    </location>
</feature>
<feature type="region of interest" description="Disordered" evidence="1">
    <location>
        <begin position="1147"/>
        <end position="1202"/>
    </location>
</feature>
<dbReference type="Gene3D" id="2.60.40.10">
    <property type="entry name" value="Immunoglobulins"/>
    <property type="match status" value="2"/>
</dbReference>
<evidence type="ECO:0000313" key="5">
    <source>
        <dbReference type="RefSeq" id="XP_030059949.1"/>
    </source>
</evidence>
<dbReference type="Pfam" id="PF00041">
    <property type="entry name" value="fn3"/>
    <property type="match status" value="1"/>
</dbReference>
<dbReference type="InterPro" id="IPR049109">
    <property type="entry name" value="TARSH/FNDC1_C"/>
</dbReference>
<feature type="region of interest" description="Disordered" evidence="1">
    <location>
        <begin position="321"/>
        <end position="396"/>
    </location>
</feature>
<dbReference type="SUPFAM" id="SSF49265">
    <property type="entry name" value="Fibronectin type III"/>
    <property type="match status" value="2"/>
</dbReference>
<dbReference type="InParanoid" id="A0A6P7YAR0"/>
<dbReference type="PANTHER" id="PTHR23197">
    <property type="entry name" value="TARSH-RELATED FIBRONECTIN DOMAIN-CONTAINING"/>
    <property type="match status" value="1"/>
</dbReference>
<dbReference type="GO" id="GO:0010811">
    <property type="term" value="P:positive regulation of cell-substrate adhesion"/>
    <property type="evidence" value="ECO:0007669"/>
    <property type="project" value="TreeGrafter"/>
</dbReference>
<feature type="region of interest" description="Disordered" evidence="1">
    <location>
        <begin position="929"/>
        <end position="994"/>
    </location>
</feature>
<dbReference type="GeneID" id="115470690"/>
<name>A0A6P7YAR0_9AMPH</name>
<dbReference type="GO" id="GO:0030198">
    <property type="term" value="P:extracellular matrix organization"/>
    <property type="evidence" value="ECO:0007669"/>
    <property type="project" value="TreeGrafter"/>
</dbReference>
<evidence type="ECO:0000313" key="4">
    <source>
        <dbReference type="Proteomes" id="UP000515156"/>
    </source>
</evidence>
<feature type="compositionally biased region" description="Polar residues" evidence="1">
    <location>
        <begin position="903"/>
        <end position="915"/>
    </location>
</feature>
<dbReference type="Proteomes" id="UP000515156">
    <property type="component" value="Chromosome 5"/>
</dbReference>
<accession>A0A6P7YAR0</accession>
<evidence type="ECO:0000259" key="3">
    <source>
        <dbReference type="PROSITE" id="PS50853"/>
    </source>
</evidence>
<reference evidence="5" key="1">
    <citation type="submission" date="2025-08" db="UniProtKB">
        <authorList>
            <consortium name="RefSeq"/>
        </authorList>
    </citation>
    <scope>IDENTIFICATION</scope>
</reference>
<sequence length="1550" mass="169562">MLSRLFFLLICGNIAEYLGNAKKLPRAKRQSLKVQINATEDTIAMKFLRPSPNMQLEGFIMGYGSNIFSSQYIQLPAHGKSYETEIDAEPRYLISVKPVANPKKSCSGKNSQKPLQVVVGTLSPTSVFLSWGVLINPQHDWTVMNNCPNDRFYTVRFREKDKTKKWHFQLCPATETLIENLKPNTIYEFGVKDNSEDGVWTKAVNHQTSMPSKNKENGQIQNTYKIPKGQILMAPEDMKKLITIQVIKQVIQNITNMKPLNPKPTVGPSPPEATPGHKKILHGVPEPTKVEVLETPKPKLAVAERAPENIKATVSTGLDLSKAAPAHIESKTRSLKPDSTSSPQPPVSTRATVQTFLRPSAPKVPYKVQYDLSSPENSKKEEISQPESATNSPDLETTISLITSTPQVFRTASAGNVAHPLPARPKPSDHLHLQDTKSALDIPQVIPEATMRFTVSTTAATSQTTLESIPSENLPTLEWVRATRVSNETPFVPSKADQSASPEAKPVTSTLKMSTATHQTPQEPAAAKTATILREPKLTMGKEAPIETQFTHSPPIIPTSPETSPAAHPQPPSSKTSVTFESPQATLALTETYFIAPKPIAPASSEKPQHKPATTSQTLPGTILAPALTSERPTITLGNAISEKLIIPSLPKASVRPEMSHTKPATISQTLPGTILAPAFTSEQPAVTLDNAISENQLIPSLPKAPVKPEMSFTKPAAASQTRPGTILAPALTSEQPAVTLGNAITDKQLIPSLPKASVRPEMSHTKPVAASQTRPGTILAPALSSKQPTVTLGNVISEKQLIPSLPKASVKPEMSHTKPAPTESLALPSKPKITSRPEIPQTKPAKQIVLDSKTSKAAEPRTTLAPKEKTYFQSEPEMSPKPDMSQHEPVSTSLPITKPVTAKSSDTVKQEQSTQAAYRKILYPLTTKSPLISERRRTTTAPKTIHLAPSKPKPSSRPGAPQTKPVPNETQKLIEPETTQIPESPGPKKTPWAPINLKRLNIFEDPRIPLFANETEPRIVPSSSKPKTRQTTKTPYTRAVPNATQKTSSSVPKTTVRPHSRSAPSGIITEPVMSKLPVPPQRPKATLGPYKVRSPRPRTSARPWIRPVDGTTQGSIRTKPLDESNWLPGNTNNGRLVGLDISKPLGVSRNTSMEPNNTRKGLVSGPSPPQRVFPPPTQHTYTRRRPYPFHNVTGRPGGPGTVMPRTMRFTAKPTQFSVAQKTQMPMKQTTFSASELDDANDTIFNPKPKSELDPQGKSRFTASHVKYIRKDDRVPCSITESLKHFPAEQASNQDITSPPQNPPSNLTVVTVEGCSSFVILDWEQPDNDTVTEYEVISRENGGTTGHDQSILTTNQTYSTVENLKPDTSYEFKVKPRNPLGEGPTSNTVEFSTESADPRVSEFISGGKDAIWTELSFKSDGFSECKGKQYVKRTWYKKFVGIQLCNSLRYKIYLSDSLTGNFYNIGDQTGHGEDHCQFVDSFLDGRTGQHLLPDQLPTRKDITSAGRFTLYRSAPHHSFVSTCLSEQPEHSLEMVVQTSLFGSSDSLFGN</sequence>
<dbReference type="Pfam" id="PF21731">
    <property type="entry name" value="TARSH_C"/>
    <property type="match status" value="1"/>
</dbReference>
<feature type="compositionally biased region" description="Polar residues" evidence="1">
    <location>
        <begin position="1149"/>
        <end position="1160"/>
    </location>
</feature>
<dbReference type="InterPro" id="IPR003961">
    <property type="entry name" value="FN3_dom"/>
</dbReference>
<dbReference type="SMART" id="SM00060">
    <property type="entry name" value="FN3"/>
    <property type="match status" value="2"/>
</dbReference>
<dbReference type="CDD" id="cd00063">
    <property type="entry name" value="FN3"/>
    <property type="match status" value="2"/>
</dbReference>
<feature type="region of interest" description="Disordered" evidence="1">
    <location>
        <begin position="258"/>
        <end position="286"/>
    </location>
</feature>
<feature type="region of interest" description="Disordered" evidence="1">
    <location>
        <begin position="1019"/>
        <end position="1130"/>
    </location>
</feature>
<dbReference type="FunCoup" id="A0A6P7YAR0">
    <property type="interactions" value="299"/>
</dbReference>
<organism evidence="4 5">
    <name type="scientific">Microcaecilia unicolor</name>
    <dbReference type="NCBI Taxonomy" id="1415580"/>
    <lineage>
        <taxon>Eukaryota</taxon>
        <taxon>Metazoa</taxon>
        <taxon>Chordata</taxon>
        <taxon>Craniata</taxon>
        <taxon>Vertebrata</taxon>
        <taxon>Euteleostomi</taxon>
        <taxon>Amphibia</taxon>
        <taxon>Gymnophiona</taxon>
        <taxon>Siphonopidae</taxon>
        <taxon>Microcaecilia</taxon>
    </lineage>
</organism>
<dbReference type="PANTHER" id="PTHR23197:SF10">
    <property type="entry name" value="TARGET OF NESH-SH3"/>
    <property type="match status" value="1"/>
</dbReference>
<dbReference type="InterPro" id="IPR013783">
    <property type="entry name" value="Ig-like_fold"/>
</dbReference>
<feature type="compositionally biased region" description="Pro residues" evidence="1">
    <location>
        <begin position="1167"/>
        <end position="1178"/>
    </location>
</feature>
<keyword evidence="2" id="KW-0732">Signal</keyword>
<dbReference type="InterPro" id="IPR036116">
    <property type="entry name" value="FN3_sf"/>
</dbReference>
<dbReference type="OrthoDB" id="6129306at2759"/>
<feature type="region of interest" description="Disordered" evidence="1">
    <location>
        <begin position="1232"/>
        <end position="1259"/>
    </location>
</feature>
<feature type="region of interest" description="Disordered" evidence="1">
    <location>
        <begin position="808"/>
        <end position="915"/>
    </location>
</feature>